<dbReference type="AlphaFoldDB" id="A0A6I4M221"/>
<organism evidence="4 5">
    <name type="scientific">Sphingorhabdus profundilacus</name>
    <dbReference type="NCBI Taxonomy" id="2509718"/>
    <lineage>
        <taxon>Bacteria</taxon>
        <taxon>Pseudomonadati</taxon>
        <taxon>Pseudomonadota</taxon>
        <taxon>Alphaproteobacteria</taxon>
        <taxon>Sphingomonadales</taxon>
        <taxon>Sphingomonadaceae</taxon>
        <taxon>Sphingorhabdus</taxon>
    </lineage>
</organism>
<evidence type="ECO:0000313" key="5">
    <source>
        <dbReference type="Proteomes" id="UP000471147"/>
    </source>
</evidence>
<comment type="caution">
    <text evidence="4">The sequence shown here is derived from an EMBL/GenBank/DDBJ whole genome shotgun (WGS) entry which is preliminary data.</text>
</comment>
<reference evidence="4 5" key="1">
    <citation type="submission" date="2019-01" db="EMBL/GenBank/DDBJ databases">
        <title>Sphingorhabdus lacus sp.nov., isolated from an oligotrophic freshwater lake.</title>
        <authorList>
            <person name="Park M."/>
        </authorList>
    </citation>
    <scope>NUCLEOTIDE SEQUENCE [LARGE SCALE GENOMIC DNA]</scope>
    <source>
        <strain evidence="4 5">IMCC26285</strain>
    </source>
</reference>
<evidence type="ECO:0000313" key="4">
    <source>
        <dbReference type="EMBL" id="MVZ98393.1"/>
    </source>
</evidence>
<evidence type="ECO:0000256" key="1">
    <source>
        <dbReference type="ARBA" id="ARBA00022729"/>
    </source>
</evidence>
<protein>
    <submittedName>
        <fullName evidence="4">Outer membrane protein assembly factor BamE</fullName>
    </submittedName>
</protein>
<dbReference type="GO" id="GO:0019867">
    <property type="term" value="C:outer membrane"/>
    <property type="evidence" value="ECO:0007669"/>
    <property type="project" value="InterPro"/>
</dbReference>
<dbReference type="InterPro" id="IPR037873">
    <property type="entry name" value="BamE-like"/>
</dbReference>
<keyword evidence="2" id="KW-0472">Membrane</keyword>
<evidence type="ECO:0000256" key="2">
    <source>
        <dbReference type="ARBA" id="ARBA00023136"/>
    </source>
</evidence>
<dbReference type="Proteomes" id="UP000471147">
    <property type="component" value="Unassembled WGS sequence"/>
</dbReference>
<evidence type="ECO:0000259" key="3">
    <source>
        <dbReference type="Pfam" id="PF04355"/>
    </source>
</evidence>
<accession>A0A6I4M221</accession>
<keyword evidence="5" id="KW-1185">Reference proteome</keyword>
<dbReference type="Gene3D" id="3.30.1450.10">
    <property type="match status" value="1"/>
</dbReference>
<feature type="domain" description="Outer membrane protein assembly factor BamE" evidence="3">
    <location>
        <begin position="43"/>
        <end position="117"/>
    </location>
</feature>
<dbReference type="Pfam" id="PF04355">
    <property type="entry name" value="BamE"/>
    <property type="match status" value="1"/>
</dbReference>
<dbReference type="OrthoDB" id="7160681at2"/>
<dbReference type="InterPro" id="IPR007450">
    <property type="entry name" value="BamE_dom"/>
</dbReference>
<gene>
    <name evidence="4" type="ORF">EUU23_11885</name>
</gene>
<sequence length="170" mass="18258">MAQPEFRTIAEKFMRKSQIMVLGALAAILAITPGCTRLRAHQGYIGDQTLLGSVQPGVDNKESVQASLGRPTFVGQFDANDWYYYARDTRQLAFAQPTATEQFVLKIRFDPAGNVASVSKTGKELIANISPEGDKTPTLGRNKSFFEEIFGNIGSVGAGGGQGSTPNSPN</sequence>
<dbReference type="EMBL" id="SDWJ01000002">
    <property type="protein sequence ID" value="MVZ98393.1"/>
    <property type="molecule type" value="Genomic_DNA"/>
</dbReference>
<keyword evidence="1" id="KW-0732">Signal</keyword>
<proteinExistence type="predicted"/>
<name>A0A6I4M221_9SPHN</name>